<dbReference type="Gene3D" id="3.30.450.40">
    <property type="match status" value="1"/>
</dbReference>
<dbReference type="STRING" id="1193182.BN11_3650002"/>
<evidence type="ECO:0000313" key="1">
    <source>
        <dbReference type="EMBL" id="CCH74019.1"/>
    </source>
</evidence>
<keyword evidence="2" id="KW-1185">Reference proteome</keyword>
<evidence type="ECO:0008006" key="3">
    <source>
        <dbReference type="Google" id="ProtNLM"/>
    </source>
</evidence>
<comment type="caution">
    <text evidence="1">The sequence shown here is derived from an EMBL/GenBank/DDBJ whole genome shotgun (WGS) entry which is preliminary data.</text>
</comment>
<reference evidence="1 2" key="1">
    <citation type="journal article" date="2013" name="ISME J.">
        <title>A metabolic model for members of the genus Tetrasphaera involved in enhanced biological phosphorus removal.</title>
        <authorList>
            <person name="Kristiansen R."/>
            <person name="Nguyen H.T.T."/>
            <person name="Saunders A.M."/>
            <person name="Nielsen J.L."/>
            <person name="Wimmer R."/>
            <person name="Le V.Q."/>
            <person name="McIlroy S.J."/>
            <person name="Petrovski S."/>
            <person name="Seviour R.J."/>
            <person name="Calteau A."/>
            <person name="Nielsen K.L."/>
            <person name="Nielsen P.H."/>
        </authorList>
    </citation>
    <scope>NUCLEOTIDE SEQUENCE [LARGE SCALE GENOMIC DNA]</scope>
    <source>
        <strain evidence="1 2">Ben110</strain>
    </source>
</reference>
<organism evidence="1 2">
    <name type="scientific">Nostocoides australiense Ben110</name>
    <dbReference type="NCBI Taxonomy" id="1193182"/>
    <lineage>
        <taxon>Bacteria</taxon>
        <taxon>Bacillati</taxon>
        <taxon>Actinomycetota</taxon>
        <taxon>Actinomycetes</taxon>
        <taxon>Micrococcales</taxon>
        <taxon>Intrasporangiaceae</taxon>
        <taxon>Nostocoides</taxon>
    </lineage>
</organism>
<sequence length="97" mass="9974">MDGHIHLDSRGIAVPVLGPLGSVYAALSVVVPNDHSPPQRLVDLLTVAAAGIARALRAAYLPDGAAASDAVRVQPLISTSKATLDYFTSLDPASSRS</sequence>
<dbReference type="EMBL" id="CAJA01000296">
    <property type="protein sequence ID" value="CCH74019.1"/>
    <property type="molecule type" value="Genomic_DNA"/>
</dbReference>
<dbReference type="InterPro" id="IPR029016">
    <property type="entry name" value="GAF-like_dom_sf"/>
</dbReference>
<gene>
    <name evidence="1" type="ORF">BN11_3650002</name>
</gene>
<dbReference type="Proteomes" id="UP000035763">
    <property type="component" value="Unassembled WGS sequence"/>
</dbReference>
<proteinExistence type="predicted"/>
<evidence type="ECO:0000313" key="2">
    <source>
        <dbReference type="Proteomes" id="UP000035763"/>
    </source>
</evidence>
<dbReference type="SUPFAM" id="SSF55781">
    <property type="entry name" value="GAF domain-like"/>
    <property type="match status" value="1"/>
</dbReference>
<protein>
    <recommendedName>
        <fullName evidence="3">IclR-ED domain-containing protein</fullName>
    </recommendedName>
</protein>
<dbReference type="AlphaFoldDB" id="W6K3X4"/>
<name>W6K3X4_9MICO</name>
<accession>W6K3X4</accession>